<evidence type="ECO:0000256" key="10">
    <source>
        <dbReference type="ARBA" id="ARBA00053547"/>
    </source>
</evidence>
<evidence type="ECO:0000256" key="1">
    <source>
        <dbReference type="ARBA" id="ARBA00004970"/>
    </source>
</evidence>
<dbReference type="Gene3D" id="3.40.50.1000">
    <property type="entry name" value="HAD superfamily/HAD-like"/>
    <property type="match status" value="1"/>
</dbReference>
<evidence type="ECO:0000313" key="11">
    <source>
        <dbReference type="EMBL" id="BCX88998.1"/>
    </source>
</evidence>
<keyword evidence="12" id="KW-1185">Reference proteome</keyword>
<dbReference type="EMBL" id="AP024718">
    <property type="protein sequence ID" value="BCX88998.1"/>
    <property type="molecule type" value="Genomic_DNA"/>
</dbReference>
<comment type="pathway">
    <text evidence="1">Amino-acid biosynthesis; L-histidine biosynthesis; L-histidine from 5-phospho-alpha-D-ribose 1-diphosphate: step 8/9.</text>
</comment>
<evidence type="ECO:0000256" key="7">
    <source>
        <dbReference type="ARBA" id="ARBA00022842"/>
    </source>
</evidence>
<keyword evidence="7" id="KW-0460">Magnesium</keyword>
<evidence type="ECO:0000256" key="3">
    <source>
        <dbReference type="ARBA" id="ARBA00013085"/>
    </source>
</evidence>
<comment type="catalytic activity">
    <reaction evidence="9">
        <text>L-histidinol phosphate + H2O = L-histidinol + phosphate</text>
        <dbReference type="Rhea" id="RHEA:14465"/>
        <dbReference type="ChEBI" id="CHEBI:15377"/>
        <dbReference type="ChEBI" id="CHEBI:43474"/>
        <dbReference type="ChEBI" id="CHEBI:57699"/>
        <dbReference type="ChEBI" id="CHEBI:57980"/>
        <dbReference type="EC" id="3.1.3.15"/>
    </reaction>
    <physiologicalReaction direction="left-to-right" evidence="9">
        <dbReference type="Rhea" id="RHEA:14466"/>
    </physiologicalReaction>
</comment>
<dbReference type="InterPro" id="IPR006385">
    <property type="entry name" value="HAD_hydro_SerB1"/>
</dbReference>
<evidence type="ECO:0000256" key="9">
    <source>
        <dbReference type="ARBA" id="ARBA00052092"/>
    </source>
</evidence>
<proteinExistence type="inferred from homology"/>
<comment type="function">
    <text evidence="10">Catalyzes the dephosphorylation of histidinol-phosphate to histidinol, the direct precursor of histidine.</text>
</comment>
<dbReference type="KEGG" id="meiy:MIN45_P1368"/>
<keyword evidence="5" id="KW-0479">Metal-binding</keyword>
<dbReference type="AlphaFoldDB" id="A0AAU9CRI2"/>
<protein>
    <recommendedName>
        <fullName evidence="4">Histidinol-phosphatase</fullName>
        <ecNumber evidence="3">3.1.3.15</ecNumber>
    </recommendedName>
    <alternativeName>
        <fullName evidence="8">Histidinol-phosphate phosphatase</fullName>
    </alternativeName>
</protein>
<evidence type="ECO:0000256" key="5">
    <source>
        <dbReference type="ARBA" id="ARBA00022723"/>
    </source>
</evidence>
<evidence type="ECO:0000313" key="12">
    <source>
        <dbReference type="Proteomes" id="UP001321450"/>
    </source>
</evidence>
<sequence length="244" mass="28002">MIPESDPQRAPALALFDLDNTLLGGDSDYLWGQFLVERGLVDRDRYEAANRRFYEDYRRGRLDIRAFLRFALKPLTEHDPARLETWRRQFLAEKIEPILLPAAQKLVECHRRRGDRLVVITATNAFVTAPIAARFGIDDLIATEPEFKDGRYTGDFVGTPCFQEGKVVRLRQWLQHHDFDLRQATFYSDSHNDLPLLEQVGHPVAIDPDPTLAAQAEKRGWPILSLRQGTEPVKLEASQALRIQ</sequence>
<dbReference type="Pfam" id="PF12710">
    <property type="entry name" value="HAD"/>
    <property type="match status" value="1"/>
</dbReference>
<evidence type="ECO:0000256" key="4">
    <source>
        <dbReference type="ARBA" id="ARBA00021697"/>
    </source>
</evidence>
<organism evidence="11 12">
    <name type="scientific">Methylomarinovum tepidoasis</name>
    <dbReference type="NCBI Taxonomy" id="2840183"/>
    <lineage>
        <taxon>Bacteria</taxon>
        <taxon>Pseudomonadati</taxon>
        <taxon>Pseudomonadota</taxon>
        <taxon>Gammaproteobacteria</taxon>
        <taxon>Methylococcales</taxon>
        <taxon>Methylothermaceae</taxon>
        <taxon>Methylomarinovum</taxon>
    </lineage>
</organism>
<accession>A0AAU9CRI2</accession>
<dbReference type="CDD" id="cd02612">
    <property type="entry name" value="HAD_PGPPase"/>
    <property type="match status" value="1"/>
</dbReference>
<evidence type="ECO:0000256" key="6">
    <source>
        <dbReference type="ARBA" id="ARBA00022801"/>
    </source>
</evidence>
<dbReference type="Proteomes" id="UP001321450">
    <property type="component" value="Chromosome"/>
</dbReference>
<dbReference type="InterPro" id="IPR050582">
    <property type="entry name" value="HAD-like_SerB"/>
</dbReference>
<evidence type="ECO:0000256" key="2">
    <source>
        <dbReference type="ARBA" id="ARBA00009184"/>
    </source>
</evidence>
<dbReference type="GO" id="GO:0004401">
    <property type="term" value="F:histidinol-phosphatase activity"/>
    <property type="evidence" value="ECO:0007669"/>
    <property type="project" value="UniProtKB-EC"/>
</dbReference>
<dbReference type="Gene3D" id="1.20.1440.100">
    <property type="entry name" value="SG protein - dephosphorylation function"/>
    <property type="match status" value="1"/>
</dbReference>
<dbReference type="NCBIfam" id="TIGR01488">
    <property type="entry name" value="HAD-SF-IB"/>
    <property type="match status" value="1"/>
</dbReference>
<dbReference type="GO" id="GO:0046872">
    <property type="term" value="F:metal ion binding"/>
    <property type="evidence" value="ECO:0007669"/>
    <property type="project" value="UniProtKB-KW"/>
</dbReference>
<dbReference type="EC" id="3.1.3.15" evidence="3"/>
<dbReference type="PANTHER" id="PTHR43344:SF13">
    <property type="entry name" value="PHOSPHATASE RV3661-RELATED"/>
    <property type="match status" value="1"/>
</dbReference>
<dbReference type="FunFam" id="3.40.50.1000:FF:000025">
    <property type="entry name" value="HAD hydrolase, family IB"/>
    <property type="match status" value="1"/>
</dbReference>
<reference evidence="12" key="1">
    <citation type="journal article" date="2024" name="Int. J. Syst. Evol. Microbiol.">
        <title>Methylomarinovum tepidoasis sp. nov., a moderately thermophilic methanotroph of the family Methylothermaceae isolated from a deep-sea hydrothermal field.</title>
        <authorList>
            <person name="Hirayama H."/>
            <person name="Takaki Y."/>
            <person name="Abe M."/>
            <person name="Miyazaki M."/>
            <person name="Uematsu K."/>
            <person name="Matsui Y."/>
            <person name="Takai K."/>
        </authorList>
    </citation>
    <scope>NUCLEOTIDE SEQUENCE [LARGE SCALE GENOMIC DNA]</scope>
    <source>
        <strain evidence="12">IN45</strain>
    </source>
</reference>
<dbReference type="InterPro" id="IPR036412">
    <property type="entry name" value="HAD-like_sf"/>
</dbReference>
<comment type="similarity">
    <text evidence="2">Belongs to the HAD-like hydrolase superfamily. SerB family.</text>
</comment>
<dbReference type="PANTHER" id="PTHR43344">
    <property type="entry name" value="PHOSPHOSERINE PHOSPHATASE"/>
    <property type="match status" value="1"/>
</dbReference>
<dbReference type="SUPFAM" id="SSF56784">
    <property type="entry name" value="HAD-like"/>
    <property type="match status" value="1"/>
</dbReference>
<dbReference type="NCBIfam" id="TIGR01490">
    <property type="entry name" value="HAD-SF-IB-hyp1"/>
    <property type="match status" value="1"/>
</dbReference>
<gene>
    <name evidence="11" type="ORF">MIN45_P1368</name>
</gene>
<dbReference type="RefSeq" id="WP_286291245.1">
    <property type="nucleotide sequence ID" value="NZ_AP024718.1"/>
</dbReference>
<dbReference type="InterPro" id="IPR023214">
    <property type="entry name" value="HAD_sf"/>
</dbReference>
<keyword evidence="6" id="KW-0378">Hydrolase</keyword>
<name>A0AAU9CRI2_9GAMM</name>
<evidence type="ECO:0000256" key="8">
    <source>
        <dbReference type="ARBA" id="ARBA00033209"/>
    </source>
</evidence>